<keyword evidence="2" id="KW-1185">Reference proteome</keyword>
<dbReference type="EMBL" id="JBHSKI010000003">
    <property type="protein sequence ID" value="MFC5170664.1"/>
    <property type="molecule type" value="Genomic_DNA"/>
</dbReference>
<proteinExistence type="predicted"/>
<dbReference type="RefSeq" id="WP_107418517.1">
    <property type="nucleotide sequence ID" value="NZ_JBHSKI010000003.1"/>
</dbReference>
<organism evidence="1 2">
    <name type="scientific">Streptomyces mutomycini</name>
    <dbReference type="NCBI Taxonomy" id="284036"/>
    <lineage>
        <taxon>Bacteria</taxon>
        <taxon>Bacillati</taxon>
        <taxon>Actinomycetota</taxon>
        <taxon>Actinomycetes</taxon>
        <taxon>Kitasatosporales</taxon>
        <taxon>Streptomycetaceae</taxon>
        <taxon>Streptomyces</taxon>
    </lineage>
</organism>
<protein>
    <submittedName>
        <fullName evidence="1">Uncharacterized protein</fullName>
    </submittedName>
</protein>
<dbReference type="Proteomes" id="UP001596208">
    <property type="component" value="Unassembled WGS sequence"/>
</dbReference>
<accession>A0ABW0B0F0</accession>
<name>A0ABW0B0F0_9ACTN</name>
<gene>
    <name evidence="1" type="ORF">ACFPRK_08675</name>
</gene>
<reference evidence="2" key="1">
    <citation type="journal article" date="2019" name="Int. J. Syst. Evol. Microbiol.">
        <title>The Global Catalogue of Microorganisms (GCM) 10K type strain sequencing project: providing services to taxonomists for standard genome sequencing and annotation.</title>
        <authorList>
            <consortium name="The Broad Institute Genomics Platform"/>
            <consortium name="The Broad Institute Genome Sequencing Center for Infectious Disease"/>
            <person name="Wu L."/>
            <person name="Ma J."/>
        </authorList>
    </citation>
    <scope>NUCLEOTIDE SEQUENCE [LARGE SCALE GENOMIC DNA]</scope>
    <source>
        <strain evidence="2">CGMCC 4.1721</strain>
    </source>
</reference>
<evidence type="ECO:0000313" key="1">
    <source>
        <dbReference type="EMBL" id="MFC5170664.1"/>
    </source>
</evidence>
<sequence>MTFTTPSVTAAGLKAAGSITAALIGRYRPTGIPRLGSKEDRALAYRRLLDASTRSFNYAYQFSRLQREAGRAAHKLLLGQLPQAWEVAGELIGALHGVRLCGTVPVIAAAEDLVATASDLDLNEKNGARFQRLTEAFVAAQGVFLDACREDLAYSARRWQLIRRYREHRFLHARP</sequence>
<evidence type="ECO:0000313" key="2">
    <source>
        <dbReference type="Proteomes" id="UP001596208"/>
    </source>
</evidence>
<comment type="caution">
    <text evidence="1">The sequence shown here is derived from an EMBL/GenBank/DDBJ whole genome shotgun (WGS) entry which is preliminary data.</text>
</comment>